<proteinExistence type="predicted"/>
<feature type="non-terminal residue" evidence="1">
    <location>
        <position position="1"/>
    </location>
</feature>
<sequence>DTTGGLQETRASLQHLGNQNSQLATSISKLKAQAFGKLPSLIETNPRENVSAITLRSGKEIQPIGPTPKKARIEKNTLDDTDTMHNKVDSNLVPPFPSNTCALLFSYRMFKSKEEEHEREILDTFKKLEINIPLLEQ</sequence>
<reference evidence="1" key="2">
    <citation type="journal article" date="2024" name="Plant">
        <title>Genomic evolution and insights into agronomic trait innovations of Sesamum species.</title>
        <authorList>
            <person name="Miao H."/>
            <person name="Wang L."/>
            <person name="Qu L."/>
            <person name="Liu H."/>
            <person name="Sun Y."/>
            <person name="Le M."/>
            <person name="Wang Q."/>
            <person name="Wei S."/>
            <person name="Zheng Y."/>
            <person name="Lin W."/>
            <person name="Duan Y."/>
            <person name="Cao H."/>
            <person name="Xiong S."/>
            <person name="Wang X."/>
            <person name="Wei L."/>
            <person name="Li C."/>
            <person name="Ma Q."/>
            <person name="Ju M."/>
            <person name="Zhao R."/>
            <person name="Li G."/>
            <person name="Mu C."/>
            <person name="Tian Q."/>
            <person name="Mei H."/>
            <person name="Zhang T."/>
            <person name="Gao T."/>
            <person name="Zhang H."/>
        </authorList>
    </citation>
    <scope>NUCLEOTIDE SEQUENCE</scope>
    <source>
        <strain evidence="1">G02</strain>
    </source>
</reference>
<dbReference type="AlphaFoldDB" id="A0AAW2JF36"/>
<protein>
    <submittedName>
        <fullName evidence="1">Uncharacterized protein</fullName>
    </submittedName>
</protein>
<evidence type="ECO:0000313" key="1">
    <source>
        <dbReference type="EMBL" id="KAL0292821.1"/>
    </source>
</evidence>
<dbReference type="EMBL" id="JACGWJ010000386">
    <property type="protein sequence ID" value="KAL0292821.1"/>
    <property type="molecule type" value="Genomic_DNA"/>
</dbReference>
<name>A0AAW2JF36_SESRA</name>
<organism evidence="1">
    <name type="scientific">Sesamum radiatum</name>
    <name type="common">Black benniseed</name>
    <dbReference type="NCBI Taxonomy" id="300843"/>
    <lineage>
        <taxon>Eukaryota</taxon>
        <taxon>Viridiplantae</taxon>
        <taxon>Streptophyta</taxon>
        <taxon>Embryophyta</taxon>
        <taxon>Tracheophyta</taxon>
        <taxon>Spermatophyta</taxon>
        <taxon>Magnoliopsida</taxon>
        <taxon>eudicotyledons</taxon>
        <taxon>Gunneridae</taxon>
        <taxon>Pentapetalae</taxon>
        <taxon>asterids</taxon>
        <taxon>lamiids</taxon>
        <taxon>Lamiales</taxon>
        <taxon>Pedaliaceae</taxon>
        <taxon>Sesamum</taxon>
    </lineage>
</organism>
<accession>A0AAW2JF36</accession>
<comment type="caution">
    <text evidence="1">The sequence shown here is derived from an EMBL/GenBank/DDBJ whole genome shotgun (WGS) entry which is preliminary data.</text>
</comment>
<reference evidence="1" key="1">
    <citation type="submission" date="2020-06" db="EMBL/GenBank/DDBJ databases">
        <authorList>
            <person name="Li T."/>
            <person name="Hu X."/>
            <person name="Zhang T."/>
            <person name="Song X."/>
            <person name="Zhang H."/>
            <person name="Dai N."/>
            <person name="Sheng W."/>
            <person name="Hou X."/>
            <person name="Wei L."/>
        </authorList>
    </citation>
    <scope>NUCLEOTIDE SEQUENCE</scope>
    <source>
        <strain evidence="1">G02</strain>
        <tissue evidence="1">Leaf</tissue>
    </source>
</reference>
<gene>
    <name evidence="1" type="ORF">Sradi_6971100</name>
</gene>